<evidence type="ECO:0000313" key="2">
    <source>
        <dbReference type="Proteomes" id="UP000077684"/>
    </source>
</evidence>
<sequence length="79" mass="8605">MDALLNCNFSGFVQFDSVTKEASKKHWTIEICFALGVSDDAITSATATLYSPSQPLTEHLYFIKGQFPNSNSPLPGHPA</sequence>
<accession>A0A8X7SRZ7</accession>
<name>A0A8X7SRZ7_9BASI</name>
<keyword evidence="2" id="KW-1185">Reference proteome</keyword>
<evidence type="ECO:0000313" key="1">
    <source>
        <dbReference type="EMBL" id="KAE8235772.1"/>
    </source>
</evidence>
<dbReference type="Proteomes" id="UP000077684">
    <property type="component" value="Unassembled WGS sequence"/>
</dbReference>
<reference evidence="1" key="2">
    <citation type="journal article" date="2019" name="IMA Fungus">
        <title>Genome sequencing and comparison of five Tilletia species to identify candidate genes for the detection of regulated species infecting wheat.</title>
        <authorList>
            <person name="Nguyen H.D.T."/>
            <person name="Sultana T."/>
            <person name="Kesanakurti P."/>
            <person name="Hambleton S."/>
        </authorList>
    </citation>
    <scope>NUCLEOTIDE SEQUENCE</scope>
    <source>
        <strain evidence="1">DAOMC 236426</strain>
    </source>
</reference>
<reference evidence="1" key="1">
    <citation type="submission" date="2016-04" db="EMBL/GenBank/DDBJ databases">
        <authorList>
            <person name="Nguyen H.D."/>
            <person name="Samba Siva P."/>
            <person name="Cullis J."/>
            <person name="Levesque C.A."/>
            <person name="Hambleton S."/>
        </authorList>
    </citation>
    <scope>NUCLEOTIDE SEQUENCE</scope>
    <source>
        <strain evidence="1">DAOMC 236426</strain>
    </source>
</reference>
<gene>
    <name evidence="1" type="ORF">A4X06_0g9764</name>
</gene>
<dbReference type="EMBL" id="LWDE02003305">
    <property type="protein sequence ID" value="KAE8235772.1"/>
    <property type="molecule type" value="Genomic_DNA"/>
</dbReference>
<proteinExistence type="predicted"/>
<comment type="caution">
    <text evidence="1">The sequence shown here is derived from an EMBL/GenBank/DDBJ whole genome shotgun (WGS) entry which is preliminary data.</text>
</comment>
<organism evidence="1 2">
    <name type="scientific">Tilletia controversa</name>
    <name type="common">dwarf bunt fungus</name>
    <dbReference type="NCBI Taxonomy" id="13291"/>
    <lineage>
        <taxon>Eukaryota</taxon>
        <taxon>Fungi</taxon>
        <taxon>Dikarya</taxon>
        <taxon>Basidiomycota</taxon>
        <taxon>Ustilaginomycotina</taxon>
        <taxon>Exobasidiomycetes</taxon>
        <taxon>Tilletiales</taxon>
        <taxon>Tilletiaceae</taxon>
        <taxon>Tilletia</taxon>
    </lineage>
</organism>
<protein>
    <submittedName>
        <fullName evidence="1">Uncharacterized protein</fullName>
    </submittedName>
</protein>
<dbReference type="AlphaFoldDB" id="A0A8X7SRZ7"/>